<evidence type="ECO:0000259" key="2">
    <source>
        <dbReference type="SMART" id="SM00829"/>
    </source>
</evidence>
<proteinExistence type="predicted"/>
<dbReference type="Gene3D" id="3.90.180.10">
    <property type="entry name" value="Medium-chain alcohol dehydrogenases, catalytic domain"/>
    <property type="match status" value="1"/>
</dbReference>
<evidence type="ECO:0000313" key="3">
    <source>
        <dbReference type="EMBL" id="KZV42181.1"/>
    </source>
</evidence>
<evidence type="ECO:0000256" key="1">
    <source>
        <dbReference type="ARBA" id="ARBA00022857"/>
    </source>
</evidence>
<protein>
    <submittedName>
        <fullName evidence="3">Putative quinone oxidoreductase</fullName>
    </submittedName>
</protein>
<dbReference type="PANTHER" id="PTHR44154:SF1">
    <property type="entry name" value="QUINONE OXIDOREDUCTASE"/>
    <property type="match status" value="1"/>
</dbReference>
<dbReference type="Gene3D" id="3.40.50.720">
    <property type="entry name" value="NAD(P)-binding Rossmann-like Domain"/>
    <property type="match status" value="1"/>
</dbReference>
<dbReference type="SUPFAM" id="SSF51735">
    <property type="entry name" value="NAD(P)-binding Rossmann-fold domains"/>
    <property type="match status" value="1"/>
</dbReference>
<dbReference type="SUPFAM" id="SSF50129">
    <property type="entry name" value="GroES-like"/>
    <property type="match status" value="1"/>
</dbReference>
<dbReference type="InterPro" id="IPR013149">
    <property type="entry name" value="ADH-like_C"/>
</dbReference>
<evidence type="ECO:0000313" key="4">
    <source>
        <dbReference type="Proteomes" id="UP000250235"/>
    </source>
</evidence>
<dbReference type="InterPro" id="IPR013154">
    <property type="entry name" value="ADH-like_N"/>
</dbReference>
<gene>
    <name evidence="3" type="ORF">F511_02383</name>
</gene>
<name>A0A2Z7C870_9LAMI</name>
<reference evidence="3 4" key="1">
    <citation type="journal article" date="2015" name="Proc. Natl. Acad. Sci. U.S.A.">
        <title>The resurrection genome of Boea hygrometrica: A blueprint for survival of dehydration.</title>
        <authorList>
            <person name="Xiao L."/>
            <person name="Yang G."/>
            <person name="Zhang L."/>
            <person name="Yang X."/>
            <person name="Zhao S."/>
            <person name="Ji Z."/>
            <person name="Zhou Q."/>
            <person name="Hu M."/>
            <person name="Wang Y."/>
            <person name="Chen M."/>
            <person name="Xu Y."/>
            <person name="Jin H."/>
            <person name="Xiao X."/>
            <person name="Hu G."/>
            <person name="Bao F."/>
            <person name="Hu Y."/>
            <person name="Wan P."/>
            <person name="Li L."/>
            <person name="Deng X."/>
            <person name="Kuang T."/>
            <person name="Xiang C."/>
            <person name="Zhu J.K."/>
            <person name="Oliver M.J."/>
            <person name="He Y."/>
        </authorList>
    </citation>
    <scope>NUCLEOTIDE SEQUENCE [LARGE SCALE GENOMIC DNA]</scope>
    <source>
        <strain evidence="4">cv. XS01</strain>
    </source>
</reference>
<dbReference type="AlphaFoldDB" id="A0A2Z7C870"/>
<dbReference type="InterPro" id="IPR020843">
    <property type="entry name" value="ER"/>
</dbReference>
<sequence>MRAAFVRKLGGPEAIEIGQLPVPACGPRDVLARVEALGVNHVDTFVRSGAYATPVPMPFIVGRDFVGRVVATGEAVRGFAPGDRVWCNSLGHAGRQGAFAEYALAPAERVYPLPDGVDPAEAVSLLHAAATAWLGLFREGALKPGETVYVGGAGGGVGSAAVQLAVATGARVLGAASGADAGWVRGLGVAAVFDYRDPALYEHIGAAAADGVDLYWDTSGHHDFERTLPLLRRGGRVILAAGLKGSAPPLPVGALYTRDASLRGFAISNAPVQDLAEAARSINRHLAAGDLKTRIGLRLPLEDTARAHRLLEDPGGGHVGGRIVVIP</sequence>
<feature type="domain" description="Enoyl reductase (ER)" evidence="2">
    <location>
        <begin position="10"/>
        <end position="325"/>
    </location>
</feature>
<organism evidence="3 4">
    <name type="scientific">Dorcoceras hygrometricum</name>
    <dbReference type="NCBI Taxonomy" id="472368"/>
    <lineage>
        <taxon>Eukaryota</taxon>
        <taxon>Viridiplantae</taxon>
        <taxon>Streptophyta</taxon>
        <taxon>Embryophyta</taxon>
        <taxon>Tracheophyta</taxon>
        <taxon>Spermatophyta</taxon>
        <taxon>Magnoliopsida</taxon>
        <taxon>eudicotyledons</taxon>
        <taxon>Gunneridae</taxon>
        <taxon>Pentapetalae</taxon>
        <taxon>asterids</taxon>
        <taxon>lamiids</taxon>
        <taxon>Lamiales</taxon>
        <taxon>Gesneriaceae</taxon>
        <taxon>Didymocarpoideae</taxon>
        <taxon>Trichosporeae</taxon>
        <taxon>Loxocarpinae</taxon>
        <taxon>Dorcoceras</taxon>
    </lineage>
</organism>
<dbReference type="GO" id="GO:0016491">
    <property type="term" value="F:oxidoreductase activity"/>
    <property type="evidence" value="ECO:0007669"/>
    <property type="project" value="InterPro"/>
</dbReference>
<dbReference type="Proteomes" id="UP000250235">
    <property type="component" value="Unassembled WGS sequence"/>
</dbReference>
<keyword evidence="1" id="KW-0521">NADP</keyword>
<dbReference type="EMBL" id="KQ999293">
    <property type="protein sequence ID" value="KZV42181.1"/>
    <property type="molecule type" value="Genomic_DNA"/>
</dbReference>
<dbReference type="CDD" id="cd08253">
    <property type="entry name" value="zeta_crystallin"/>
    <property type="match status" value="1"/>
</dbReference>
<dbReference type="InterPro" id="IPR011032">
    <property type="entry name" value="GroES-like_sf"/>
</dbReference>
<dbReference type="InterPro" id="IPR051603">
    <property type="entry name" value="Zinc-ADH_QOR/CCCR"/>
</dbReference>
<accession>A0A2Z7C870</accession>
<dbReference type="Pfam" id="PF00107">
    <property type="entry name" value="ADH_zinc_N"/>
    <property type="match status" value="1"/>
</dbReference>
<dbReference type="SMART" id="SM00829">
    <property type="entry name" value="PKS_ER"/>
    <property type="match status" value="1"/>
</dbReference>
<dbReference type="Pfam" id="PF08240">
    <property type="entry name" value="ADH_N"/>
    <property type="match status" value="1"/>
</dbReference>
<keyword evidence="4" id="KW-1185">Reference proteome</keyword>
<dbReference type="PANTHER" id="PTHR44154">
    <property type="entry name" value="QUINONE OXIDOREDUCTASE"/>
    <property type="match status" value="1"/>
</dbReference>
<dbReference type="OrthoDB" id="48317at2759"/>
<dbReference type="InterPro" id="IPR036291">
    <property type="entry name" value="NAD(P)-bd_dom_sf"/>
</dbReference>